<reference evidence="2" key="2">
    <citation type="submission" date="2013-04" db="UniProtKB">
        <authorList>
            <consortium name="EnsemblPlants"/>
        </authorList>
    </citation>
    <scope>IDENTIFICATION</scope>
</reference>
<organism evidence="2">
    <name type="scientific">Oryza brachyantha</name>
    <name type="common">malo sina</name>
    <dbReference type="NCBI Taxonomy" id="4533"/>
    <lineage>
        <taxon>Eukaryota</taxon>
        <taxon>Viridiplantae</taxon>
        <taxon>Streptophyta</taxon>
        <taxon>Embryophyta</taxon>
        <taxon>Tracheophyta</taxon>
        <taxon>Spermatophyta</taxon>
        <taxon>Magnoliopsida</taxon>
        <taxon>Liliopsida</taxon>
        <taxon>Poales</taxon>
        <taxon>Poaceae</taxon>
        <taxon>BOP clade</taxon>
        <taxon>Oryzoideae</taxon>
        <taxon>Oryzeae</taxon>
        <taxon>Oryzinae</taxon>
        <taxon>Oryza</taxon>
    </lineage>
</organism>
<name>J3NDA9_ORYBR</name>
<reference evidence="2" key="1">
    <citation type="journal article" date="2013" name="Nat. Commun.">
        <title>Whole-genome sequencing of Oryza brachyantha reveals mechanisms underlying Oryza genome evolution.</title>
        <authorList>
            <person name="Chen J."/>
            <person name="Huang Q."/>
            <person name="Gao D."/>
            <person name="Wang J."/>
            <person name="Lang Y."/>
            <person name="Liu T."/>
            <person name="Li B."/>
            <person name="Bai Z."/>
            <person name="Luis Goicoechea J."/>
            <person name="Liang C."/>
            <person name="Chen C."/>
            <person name="Zhang W."/>
            <person name="Sun S."/>
            <person name="Liao Y."/>
            <person name="Zhang X."/>
            <person name="Yang L."/>
            <person name="Song C."/>
            <person name="Wang M."/>
            <person name="Shi J."/>
            <person name="Liu G."/>
            <person name="Liu J."/>
            <person name="Zhou H."/>
            <person name="Zhou W."/>
            <person name="Yu Q."/>
            <person name="An N."/>
            <person name="Chen Y."/>
            <person name="Cai Q."/>
            <person name="Wang B."/>
            <person name="Liu B."/>
            <person name="Min J."/>
            <person name="Huang Y."/>
            <person name="Wu H."/>
            <person name="Li Z."/>
            <person name="Zhang Y."/>
            <person name="Yin Y."/>
            <person name="Song W."/>
            <person name="Jiang J."/>
            <person name="Jackson S.A."/>
            <person name="Wing R.A."/>
            <person name="Wang J."/>
            <person name="Chen M."/>
        </authorList>
    </citation>
    <scope>NUCLEOTIDE SEQUENCE [LARGE SCALE GENOMIC DNA]</scope>
    <source>
        <strain evidence="2">cv. IRGC 101232</strain>
    </source>
</reference>
<dbReference type="Gramene" id="OB12G19670.1">
    <property type="protein sequence ID" value="OB12G19670.1"/>
    <property type="gene ID" value="OB12G19670"/>
</dbReference>
<feature type="region of interest" description="Disordered" evidence="1">
    <location>
        <begin position="18"/>
        <end position="53"/>
    </location>
</feature>
<proteinExistence type="predicted"/>
<feature type="compositionally biased region" description="Basic and acidic residues" evidence="1">
    <location>
        <begin position="31"/>
        <end position="42"/>
    </location>
</feature>
<evidence type="ECO:0000256" key="1">
    <source>
        <dbReference type="SAM" id="MobiDB-lite"/>
    </source>
</evidence>
<dbReference type="AlphaFoldDB" id="J3NDA9"/>
<accession>J3NDA9</accession>
<protein>
    <submittedName>
        <fullName evidence="2">Uncharacterized protein</fullName>
    </submittedName>
</protein>
<feature type="compositionally biased region" description="Basic residues" evidence="1">
    <location>
        <begin position="95"/>
        <end position="107"/>
    </location>
</feature>
<dbReference type="HOGENOM" id="CLU_1996122_0_0_1"/>
<sequence>MPRIRVVFNEPIHIAEAAASPSLMLMPTSAKAEDNSSDEDRGLPPPRQLTDPHYPLGFSHFDAAGGRRAVVAAATGELHADGGRRAPRTAMGWRARGRGRERKKRERRGREKKREKILRVCLYRI</sequence>
<keyword evidence="3" id="KW-1185">Reference proteome</keyword>
<dbReference type="EnsemblPlants" id="OB12G19670.1">
    <property type="protein sequence ID" value="OB12G19670.1"/>
    <property type="gene ID" value="OB12G19670"/>
</dbReference>
<dbReference type="Proteomes" id="UP000006038">
    <property type="component" value="Chromosome 12"/>
</dbReference>
<evidence type="ECO:0000313" key="2">
    <source>
        <dbReference type="EnsemblPlants" id="OB12G19670.1"/>
    </source>
</evidence>
<feature type="region of interest" description="Disordered" evidence="1">
    <location>
        <begin position="80"/>
        <end position="113"/>
    </location>
</feature>
<evidence type="ECO:0000313" key="3">
    <source>
        <dbReference type="Proteomes" id="UP000006038"/>
    </source>
</evidence>